<dbReference type="InterPro" id="IPR000182">
    <property type="entry name" value="GNAT_dom"/>
</dbReference>
<accession>A0A398AYE9</accession>
<keyword evidence="3" id="KW-1185">Reference proteome</keyword>
<dbReference type="SUPFAM" id="SSF55729">
    <property type="entry name" value="Acyl-CoA N-acyltransferases (Nat)"/>
    <property type="match status" value="1"/>
</dbReference>
<dbReference type="InterPro" id="IPR016181">
    <property type="entry name" value="Acyl_CoA_acyltransferase"/>
</dbReference>
<dbReference type="CDD" id="cd04301">
    <property type="entry name" value="NAT_SF"/>
    <property type="match status" value="1"/>
</dbReference>
<protein>
    <submittedName>
        <fullName evidence="2">N-acetyltransferase</fullName>
    </submittedName>
</protein>
<gene>
    <name evidence="2" type="ORF">D1970_18460</name>
</gene>
<dbReference type="Pfam" id="PF00583">
    <property type="entry name" value="Acetyltransf_1"/>
    <property type="match status" value="1"/>
</dbReference>
<dbReference type="OrthoDB" id="9786032at2"/>
<proteinExistence type="predicted"/>
<dbReference type="Proteomes" id="UP000265816">
    <property type="component" value="Unassembled WGS sequence"/>
</dbReference>
<keyword evidence="2" id="KW-0808">Transferase</keyword>
<feature type="domain" description="N-acetyltransferase" evidence="1">
    <location>
        <begin position="17"/>
        <end position="154"/>
    </location>
</feature>
<dbReference type="RefSeq" id="WP_119114332.1">
    <property type="nucleotide sequence ID" value="NZ_JABUHL010000003.1"/>
</dbReference>
<comment type="caution">
    <text evidence="2">The sequence shown here is derived from an EMBL/GenBank/DDBJ whole genome shotgun (WGS) entry which is preliminary data.</text>
</comment>
<name>A0A398AYE9_9BACI</name>
<dbReference type="EMBL" id="QWVT01000034">
    <property type="protein sequence ID" value="RID82605.1"/>
    <property type="molecule type" value="Genomic_DNA"/>
</dbReference>
<evidence type="ECO:0000259" key="1">
    <source>
        <dbReference type="PROSITE" id="PS51186"/>
    </source>
</evidence>
<evidence type="ECO:0000313" key="3">
    <source>
        <dbReference type="Proteomes" id="UP000265816"/>
    </source>
</evidence>
<evidence type="ECO:0000313" key="2">
    <source>
        <dbReference type="EMBL" id="RID82605.1"/>
    </source>
</evidence>
<sequence>MTNLNLSIKRTQINELETLLNIQKEAFAADLKLYEDYQTSPVNESLVKLTENIKNFIHYTIRIENEIIGGIDIRKKNESEYRLSKLFLSDKFQNKGLGSRVMEKMEEEFSSKVEWSLYTPYLNKRNHHFYEKLGYKKIGEYPVTEKLTLFKYVKKCREN</sequence>
<dbReference type="GO" id="GO:0016747">
    <property type="term" value="F:acyltransferase activity, transferring groups other than amino-acyl groups"/>
    <property type="evidence" value="ECO:0007669"/>
    <property type="project" value="InterPro"/>
</dbReference>
<dbReference type="PROSITE" id="PS51186">
    <property type="entry name" value="GNAT"/>
    <property type="match status" value="1"/>
</dbReference>
<dbReference type="AlphaFoldDB" id="A0A398AYE9"/>
<dbReference type="Gene3D" id="3.40.630.30">
    <property type="match status" value="1"/>
</dbReference>
<organism evidence="2 3">
    <name type="scientific">Mesobacillus zeae</name>
    <dbReference type="NCBI Taxonomy" id="1917180"/>
    <lineage>
        <taxon>Bacteria</taxon>
        <taxon>Bacillati</taxon>
        <taxon>Bacillota</taxon>
        <taxon>Bacilli</taxon>
        <taxon>Bacillales</taxon>
        <taxon>Bacillaceae</taxon>
        <taxon>Mesobacillus</taxon>
    </lineage>
</organism>
<reference evidence="2 3" key="1">
    <citation type="submission" date="2018-08" db="EMBL/GenBank/DDBJ databases">
        <title>Bacillus jemisoniae sp. nov., Bacillus chryseoplanitiae sp. nov., Bacillus resnikiae sp. nov., and Bacillus frankliniae sp. nov., isolated from Viking spacecraft and associated surfaces.</title>
        <authorList>
            <person name="Seuylemezian A."/>
            <person name="Vaishampayan P."/>
        </authorList>
    </citation>
    <scope>NUCLEOTIDE SEQUENCE [LARGE SCALE GENOMIC DNA]</scope>
    <source>
        <strain evidence="2 3">JJ-247</strain>
    </source>
</reference>